<name>A0A5B7KJF2_PORTR</name>
<keyword evidence="5" id="KW-0129">CBS domain</keyword>
<gene>
    <name evidence="8" type="primary">CLCN7</name>
    <name evidence="8" type="ORF">E2C01_100420</name>
</gene>
<comment type="caution">
    <text evidence="8">The sequence shown here is derived from an EMBL/GenBank/DDBJ whole genome shotgun (WGS) entry which is preliminary data.</text>
</comment>
<keyword evidence="3" id="KW-0677">Repeat</keyword>
<evidence type="ECO:0000256" key="6">
    <source>
        <dbReference type="ARBA" id="ARBA00023136"/>
    </source>
</evidence>
<evidence type="ECO:0000313" key="8">
    <source>
        <dbReference type="EMBL" id="MPD04715.1"/>
    </source>
</evidence>
<accession>A0A5B7KJF2</accession>
<dbReference type="InterPro" id="IPR014743">
    <property type="entry name" value="Cl-channel_core"/>
</dbReference>
<sequence length="72" mass="8219">MMSAFTLNLVLSAYNGVPGKLTYNGLLNFGKFEDLTYEIWEFIPFLLMGVMGGLLGALYNFINFKLTQLRMR</sequence>
<keyword evidence="6 7" id="KW-0472">Membrane</keyword>
<dbReference type="PANTHER" id="PTHR11689">
    <property type="entry name" value="CHLORIDE CHANNEL PROTEIN CLC FAMILY MEMBER"/>
    <property type="match status" value="1"/>
</dbReference>
<evidence type="ECO:0000256" key="1">
    <source>
        <dbReference type="ARBA" id="ARBA00004141"/>
    </source>
</evidence>
<evidence type="ECO:0000256" key="4">
    <source>
        <dbReference type="ARBA" id="ARBA00022989"/>
    </source>
</evidence>
<reference evidence="8 9" key="1">
    <citation type="submission" date="2019-05" db="EMBL/GenBank/DDBJ databases">
        <title>Another draft genome of Portunus trituberculatus and its Hox gene families provides insights of decapod evolution.</title>
        <authorList>
            <person name="Jeong J.-H."/>
            <person name="Song I."/>
            <person name="Kim S."/>
            <person name="Choi T."/>
            <person name="Kim D."/>
            <person name="Ryu S."/>
            <person name="Kim W."/>
        </authorList>
    </citation>
    <scope>NUCLEOTIDE SEQUENCE [LARGE SCALE GENOMIC DNA]</scope>
    <source>
        <tissue evidence="8">Muscle</tissue>
    </source>
</reference>
<evidence type="ECO:0000256" key="2">
    <source>
        <dbReference type="ARBA" id="ARBA00022692"/>
    </source>
</evidence>
<dbReference type="GO" id="GO:0005765">
    <property type="term" value="C:lysosomal membrane"/>
    <property type="evidence" value="ECO:0007669"/>
    <property type="project" value="TreeGrafter"/>
</dbReference>
<dbReference type="InterPro" id="IPR001807">
    <property type="entry name" value="ClC"/>
</dbReference>
<comment type="subcellular location">
    <subcellularLocation>
        <location evidence="1">Membrane</location>
        <topology evidence="1">Multi-pass membrane protein</topology>
    </subcellularLocation>
</comment>
<dbReference type="Pfam" id="PF00654">
    <property type="entry name" value="Voltage_CLC"/>
    <property type="match status" value="1"/>
</dbReference>
<dbReference type="PANTHER" id="PTHR11689:SF136">
    <property type="entry name" value="H(+)_CL(-) EXCHANGE TRANSPORTER 7"/>
    <property type="match status" value="1"/>
</dbReference>
<dbReference type="OrthoDB" id="428525at2759"/>
<evidence type="ECO:0000256" key="3">
    <source>
        <dbReference type="ARBA" id="ARBA00022737"/>
    </source>
</evidence>
<dbReference type="SUPFAM" id="SSF81340">
    <property type="entry name" value="Clc chloride channel"/>
    <property type="match status" value="1"/>
</dbReference>
<dbReference type="AlphaFoldDB" id="A0A5B7KJF2"/>
<dbReference type="InterPro" id="IPR051280">
    <property type="entry name" value="Cl-channel/antiporter"/>
</dbReference>
<feature type="transmembrane region" description="Helical" evidence="7">
    <location>
        <begin position="39"/>
        <end position="62"/>
    </location>
</feature>
<evidence type="ECO:0000256" key="5">
    <source>
        <dbReference type="ARBA" id="ARBA00023122"/>
    </source>
</evidence>
<proteinExistence type="predicted"/>
<evidence type="ECO:0000313" key="9">
    <source>
        <dbReference type="Proteomes" id="UP000324222"/>
    </source>
</evidence>
<dbReference type="GO" id="GO:0015108">
    <property type="term" value="F:chloride transmembrane transporter activity"/>
    <property type="evidence" value="ECO:0007669"/>
    <property type="project" value="InterPro"/>
</dbReference>
<keyword evidence="2 7" id="KW-0812">Transmembrane</keyword>
<dbReference type="Proteomes" id="UP000324222">
    <property type="component" value="Unassembled WGS sequence"/>
</dbReference>
<organism evidence="8 9">
    <name type="scientific">Portunus trituberculatus</name>
    <name type="common">Swimming crab</name>
    <name type="synonym">Neptunus trituberculatus</name>
    <dbReference type="NCBI Taxonomy" id="210409"/>
    <lineage>
        <taxon>Eukaryota</taxon>
        <taxon>Metazoa</taxon>
        <taxon>Ecdysozoa</taxon>
        <taxon>Arthropoda</taxon>
        <taxon>Crustacea</taxon>
        <taxon>Multicrustacea</taxon>
        <taxon>Malacostraca</taxon>
        <taxon>Eumalacostraca</taxon>
        <taxon>Eucarida</taxon>
        <taxon>Decapoda</taxon>
        <taxon>Pleocyemata</taxon>
        <taxon>Brachyura</taxon>
        <taxon>Eubrachyura</taxon>
        <taxon>Portunoidea</taxon>
        <taxon>Portunidae</taxon>
        <taxon>Portuninae</taxon>
        <taxon>Portunus</taxon>
    </lineage>
</organism>
<dbReference type="EMBL" id="VSRR010142397">
    <property type="protein sequence ID" value="MPD04715.1"/>
    <property type="molecule type" value="Genomic_DNA"/>
</dbReference>
<protein>
    <submittedName>
        <fullName evidence="8">H(+)/Cl(-) exchange transporter 7</fullName>
    </submittedName>
</protein>
<dbReference type="Gene3D" id="1.10.3080.10">
    <property type="entry name" value="Clc chloride channel"/>
    <property type="match status" value="1"/>
</dbReference>
<evidence type="ECO:0000256" key="7">
    <source>
        <dbReference type="SAM" id="Phobius"/>
    </source>
</evidence>
<keyword evidence="9" id="KW-1185">Reference proteome</keyword>
<keyword evidence="4 7" id="KW-1133">Transmembrane helix</keyword>